<keyword evidence="1" id="KW-0472">Membrane</keyword>
<keyword evidence="3" id="KW-1185">Reference proteome</keyword>
<sequence length="89" mass="9572">MNDFFLSLAFGAAWSIPVAVTAIILPRGKALGLMNGIALIAILIALGLRIYGRIEGDISGYILTMAALQCEVVTAAALLMRLWVKRRIV</sequence>
<dbReference type="EMBL" id="WMBT01000029">
    <property type="protein sequence ID" value="MTE02102.1"/>
    <property type="molecule type" value="Genomic_DNA"/>
</dbReference>
<evidence type="ECO:0000256" key="1">
    <source>
        <dbReference type="SAM" id="Phobius"/>
    </source>
</evidence>
<protein>
    <submittedName>
        <fullName evidence="2">Uncharacterized protein</fullName>
    </submittedName>
</protein>
<gene>
    <name evidence="2" type="ORF">GIY56_17570</name>
</gene>
<keyword evidence="1" id="KW-0812">Transmembrane</keyword>
<accession>A0A6L6HUX6</accession>
<keyword evidence="1" id="KW-1133">Transmembrane helix</keyword>
<dbReference type="AlphaFoldDB" id="A0A6L6HUX6"/>
<proteinExistence type="predicted"/>
<dbReference type="Proteomes" id="UP000481417">
    <property type="component" value="Unassembled WGS sequence"/>
</dbReference>
<name>A0A6L6HUX6_9RHOB</name>
<evidence type="ECO:0000313" key="3">
    <source>
        <dbReference type="Proteomes" id="UP000481417"/>
    </source>
</evidence>
<reference evidence="2 3" key="1">
    <citation type="submission" date="2019-11" db="EMBL/GenBank/DDBJ databases">
        <authorList>
            <person name="Lang L."/>
        </authorList>
    </citation>
    <scope>NUCLEOTIDE SEQUENCE [LARGE SCALE GENOMIC DNA]</scope>
    <source>
        <strain evidence="2 3">YIM 132242</strain>
    </source>
</reference>
<comment type="caution">
    <text evidence="2">The sequence shown here is derived from an EMBL/GenBank/DDBJ whole genome shotgun (WGS) entry which is preliminary data.</text>
</comment>
<feature type="transmembrane region" description="Helical" evidence="1">
    <location>
        <begin position="58"/>
        <end position="84"/>
    </location>
</feature>
<dbReference type="RefSeq" id="WP_154766153.1">
    <property type="nucleotide sequence ID" value="NZ_WMBT01000029.1"/>
</dbReference>
<evidence type="ECO:0000313" key="2">
    <source>
        <dbReference type="EMBL" id="MTE02102.1"/>
    </source>
</evidence>
<feature type="transmembrane region" description="Helical" evidence="1">
    <location>
        <begin position="32"/>
        <end position="52"/>
    </location>
</feature>
<feature type="transmembrane region" description="Helical" evidence="1">
    <location>
        <begin position="6"/>
        <end position="25"/>
    </location>
</feature>
<organism evidence="2 3">
    <name type="scientific">Paracoccus lichenicola</name>
    <dbReference type="NCBI Taxonomy" id="2665644"/>
    <lineage>
        <taxon>Bacteria</taxon>
        <taxon>Pseudomonadati</taxon>
        <taxon>Pseudomonadota</taxon>
        <taxon>Alphaproteobacteria</taxon>
        <taxon>Rhodobacterales</taxon>
        <taxon>Paracoccaceae</taxon>
        <taxon>Paracoccus</taxon>
    </lineage>
</organism>